<evidence type="ECO:0000313" key="3">
    <source>
        <dbReference type="Proteomes" id="UP000664332"/>
    </source>
</evidence>
<gene>
    <name evidence="2" type="ORF">JZY06_10575</name>
</gene>
<feature type="transmembrane region" description="Helical" evidence="1">
    <location>
        <begin position="6"/>
        <end position="23"/>
    </location>
</feature>
<evidence type="ECO:0008006" key="4">
    <source>
        <dbReference type="Google" id="ProtNLM"/>
    </source>
</evidence>
<evidence type="ECO:0000256" key="1">
    <source>
        <dbReference type="SAM" id="Phobius"/>
    </source>
</evidence>
<dbReference type="Proteomes" id="UP000664332">
    <property type="component" value="Unassembled WGS sequence"/>
</dbReference>
<name>A0A939E431_9CORY</name>
<evidence type="ECO:0000313" key="2">
    <source>
        <dbReference type="EMBL" id="MBN9645047.1"/>
    </source>
</evidence>
<protein>
    <recommendedName>
        <fullName evidence="4">DedA family protein</fullName>
    </recommendedName>
</protein>
<keyword evidence="1" id="KW-0812">Transmembrane</keyword>
<keyword evidence="3" id="KW-1185">Reference proteome</keyword>
<feature type="transmembrane region" description="Helical" evidence="1">
    <location>
        <begin position="105"/>
        <end position="126"/>
    </location>
</feature>
<feature type="transmembrane region" description="Helical" evidence="1">
    <location>
        <begin position="74"/>
        <end position="99"/>
    </location>
</feature>
<keyword evidence="1" id="KW-1133">Transmembrane helix</keyword>
<feature type="transmembrane region" description="Helical" evidence="1">
    <location>
        <begin position="138"/>
        <end position="155"/>
    </location>
</feature>
<dbReference type="RefSeq" id="WP_207279533.1">
    <property type="nucleotide sequence ID" value="NZ_JAFLEQ010000017.1"/>
</dbReference>
<accession>A0A939E431</accession>
<dbReference type="AlphaFoldDB" id="A0A939E431"/>
<organism evidence="2 3">
    <name type="scientific">Corynebacterium mendelii</name>
    <dbReference type="NCBI Taxonomy" id="2765362"/>
    <lineage>
        <taxon>Bacteria</taxon>
        <taxon>Bacillati</taxon>
        <taxon>Actinomycetota</taxon>
        <taxon>Actinomycetes</taxon>
        <taxon>Mycobacteriales</taxon>
        <taxon>Corynebacteriaceae</taxon>
        <taxon>Corynebacterium</taxon>
    </lineage>
</organism>
<reference evidence="2" key="1">
    <citation type="submission" date="2021-03" db="EMBL/GenBank/DDBJ databases">
        <authorList>
            <person name="Sun Q."/>
        </authorList>
    </citation>
    <scope>NUCLEOTIDE SEQUENCE</scope>
    <source>
        <strain evidence="2">CCM 8862</strain>
    </source>
</reference>
<proteinExistence type="predicted"/>
<sequence>MPEVFSGMPIAVVFVVFFLGAFVRGHLIYSLTKYGTELAVDRARPRGPVMAKTLAWLDSSAADSGIRIIRRFGLVAVPAAYLTVGIQTVIMGAAGVVGIPRWQFALAQIPGCLAWAAIYTTVGWAAWEAVFIRAAGNWWAVAALVAAAGAMGWWLRRRMTGHTG</sequence>
<comment type="caution">
    <text evidence="2">The sequence shown here is derived from an EMBL/GenBank/DDBJ whole genome shotgun (WGS) entry which is preliminary data.</text>
</comment>
<dbReference type="EMBL" id="JAFLEQ010000017">
    <property type="protein sequence ID" value="MBN9645047.1"/>
    <property type="molecule type" value="Genomic_DNA"/>
</dbReference>
<keyword evidence="1" id="KW-0472">Membrane</keyword>